<dbReference type="InterPro" id="IPR012349">
    <property type="entry name" value="Split_barrel_FMN-bd"/>
</dbReference>
<evidence type="ECO:0000259" key="7">
    <source>
        <dbReference type="Pfam" id="PF10590"/>
    </source>
</evidence>
<proteinExistence type="inferred from homology"/>
<accession>A0ABN0YWQ5</accession>
<dbReference type="NCBIfam" id="NF038138">
    <property type="entry name" value="phena_PhzG"/>
    <property type="match status" value="1"/>
</dbReference>
<evidence type="ECO:0000256" key="1">
    <source>
        <dbReference type="ARBA" id="ARBA00001917"/>
    </source>
</evidence>
<dbReference type="RefSeq" id="WP_344026330.1">
    <property type="nucleotide sequence ID" value="NZ_BAAABX010000047.1"/>
</dbReference>
<dbReference type="InterPro" id="IPR000659">
    <property type="entry name" value="Pyridox_Oxase"/>
</dbReference>
<dbReference type="PANTHER" id="PTHR10851">
    <property type="entry name" value="PYRIDOXINE-5-PHOSPHATE OXIDASE"/>
    <property type="match status" value="1"/>
</dbReference>
<comment type="caution">
    <text evidence="8">The sequence shown here is derived from an EMBL/GenBank/DDBJ whole genome shotgun (WGS) entry which is preliminary data.</text>
</comment>
<feature type="domain" description="Pyridoxamine 5'-phosphate oxidase N-terminal" evidence="6">
    <location>
        <begin position="41"/>
        <end position="155"/>
    </location>
</feature>
<dbReference type="InterPro" id="IPR019576">
    <property type="entry name" value="Pyridoxamine_oxidase_dimer_C"/>
</dbReference>
<keyword evidence="5" id="KW-0560">Oxidoreductase</keyword>
<evidence type="ECO:0000313" key="9">
    <source>
        <dbReference type="Proteomes" id="UP001500879"/>
    </source>
</evidence>
<evidence type="ECO:0000256" key="3">
    <source>
        <dbReference type="ARBA" id="ARBA00022630"/>
    </source>
</evidence>
<dbReference type="Pfam" id="PF01243">
    <property type="entry name" value="PNPOx_N"/>
    <property type="match status" value="1"/>
</dbReference>
<name>A0ABN0YWQ5_9ACTN</name>
<keyword evidence="4" id="KW-0288">FMN</keyword>
<dbReference type="PROSITE" id="PS01064">
    <property type="entry name" value="PYRIDOX_OXIDASE"/>
    <property type="match status" value="1"/>
</dbReference>
<organism evidence="8 9">
    <name type="scientific">Streptomyces luteireticuli</name>
    <dbReference type="NCBI Taxonomy" id="173858"/>
    <lineage>
        <taxon>Bacteria</taxon>
        <taxon>Bacillati</taxon>
        <taxon>Actinomycetota</taxon>
        <taxon>Actinomycetes</taxon>
        <taxon>Kitasatosporales</taxon>
        <taxon>Streptomycetaceae</taxon>
        <taxon>Streptomyces</taxon>
    </lineage>
</organism>
<keyword evidence="9" id="KW-1185">Reference proteome</keyword>
<comment type="cofactor">
    <cofactor evidence="1">
        <name>FMN</name>
        <dbReference type="ChEBI" id="CHEBI:58210"/>
    </cofactor>
</comment>
<dbReference type="Pfam" id="PF10590">
    <property type="entry name" value="PNP_phzG_C"/>
    <property type="match status" value="1"/>
</dbReference>
<dbReference type="InterPro" id="IPR053451">
    <property type="entry name" value="Phenazine_biosynth_oxidase"/>
</dbReference>
<evidence type="ECO:0000259" key="6">
    <source>
        <dbReference type="Pfam" id="PF01243"/>
    </source>
</evidence>
<dbReference type="NCBIfam" id="NF004231">
    <property type="entry name" value="PRK05679.1"/>
    <property type="match status" value="1"/>
</dbReference>
<evidence type="ECO:0000313" key="8">
    <source>
        <dbReference type="EMBL" id="GAA0415057.1"/>
    </source>
</evidence>
<evidence type="ECO:0000256" key="2">
    <source>
        <dbReference type="ARBA" id="ARBA00007301"/>
    </source>
</evidence>
<comment type="similarity">
    <text evidence="2">Belongs to the pyridoxamine 5'-phosphate oxidase family.</text>
</comment>
<evidence type="ECO:0000256" key="5">
    <source>
        <dbReference type="ARBA" id="ARBA00023002"/>
    </source>
</evidence>
<keyword evidence="3" id="KW-0285">Flavoprotein</keyword>
<reference evidence="8 9" key="1">
    <citation type="journal article" date="2019" name="Int. J. Syst. Evol. Microbiol.">
        <title>The Global Catalogue of Microorganisms (GCM) 10K type strain sequencing project: providing services to taxonomists for standard genome sequencing and annotation.</title>
        <authorList>
            <consortium name="The Broad Institute Genomics Platform"/>
            <consortium name="The Broad Institute Genome Sequencing Center for Infectious Disease"/>
            <person name="Wu L."/>
            <person name="Ma J."/>
        </authorList>
    </citation>
    <scope>NUCLEOTIDE SEQUENCE [LARGE SCALE GENOMIC DNA]</scope>
    <source>
        <strain evidence="8 9">JCM 4788</strain>
    </source>
</reference>
<dbReference type="InterPro" id="IPR011576">
    <property type="entry name" value="Pyridox_Oxase_N"/>
</dbReference>
<dbReference type="Gene3D" id="2.30.110.10">
    <property type="entry name" value="Electron Transport, Fmn-binding Protein, Chain A"/>
    <property type="match status" value="1"/>
</dbReference>
<sequence length="221" mass="24688">MSNPPAAKRSESMTGDVDVEFPEFVEPPAEPYGLLRSWLDAAKEAKIREPFALALATADERGRTSSRMVVVSGVTDEGLLFTSHSTSQKGRQLAANPWASGVLYWRETSQQIIVGGPVRKLSDEEAEAAWNARPVFTHAMSSACRQSTEFEDYAQVQTARAEGRRLAALETPLPRPASYSLYRLEPELFEFWANGTDRLHERLRFDRDGEGGGWTTRRLQP</sequence>
<evidence type="ECO:0000256" key="4">
    <source>
        <dbReference type="ARBA" id="ARBA00022643"/>
    </source>
</evidence>
<dbReference type="PIRSF" id="PIRSF000190">
    <property type="entry name" value="Pyd_amn-ph_oxd"/>
    <property type="match status" value="1"/>
</dbReference>
<dbReference type="InterPro" id="IPR019740">
    <property type="entry name" value="Pyridox_Oxase_CS"/>
</dbReference>
<dbReference type="Proteomes" id="UP001500879">
    <property type="component" value="Unassembled WGS sequence"/>
</dbReference>
<dbReference type="PANTHER" id="PTHR10851:SF0">
    <property type="entry name" value="PYRIDOXINE-5'-PHOSPHATE OXIDASE"/>
    <property type="match status" value="1"/>
</dbReference>
<feature type="domain" description="Pyridoxine 5'-phosphate oxidase dimerisation C-terminal" evidence="7">
    <location>
        <begin position="179"/>
        <end position="221"/>
    </location>
</feature>
<protein>
    <submittedName>
        <fullName evidence="8">Phenazine biosynthesis FMN-dependent oxidase PhzG</fullName>
    </submittedName>
</protein>
<dbReference type="EMBL" id="BAAABX010000047">
    <property type="protein sequence ID" value="GAA0415057.1"/>
    <property type="molecule type" value="Genomic_DNA"/>
</dbReference>
<gene>
    <name evidence="8" type="primary">phzG</name>
    <name evidence="8" type="ORF">GCM10010357_40430</name>
</gene>
<dbReference type="SUPFAM" id="SSF50475">
    <property type="entry name" value="FMN-binding split barrel"/>
    <property type="match status" value="1"/>
</dbReference>